<dbReference type="CDD" id="cd00174">
    <property type="entry name" value="SH3"/>
    <property type="match status" value="1"/>
</dbReference>
<dbReference type="InterPro" id="IPR001452">
    <property type="entry name" value="SH3_domain"/>
</dbReference>
<dbReference type="SMART" id="SM00326">
    <property type="entry name" value="SH3"/>
    <property type="match status" value="1"/>
</dbReference>
<dbReference type="InterPro" id="IPR043539">
    <property type="entry name" value="Grb2-like"/>
</dbReference>
<evidence type="ECO:0000259" key="5">
    <source>
        <dbReference type="PROSITE" id="PS50001"/>
    </source>
</evidence>
<evidence type="ECO:0000256" key="4">
    <source>
        <dbReference type="PROSITE-ProRule" id="PRU00192"/>
    </source>
</evidence>
<dbReference type="Pfam" id="PF00018">
    <property type="entry name" value="SH3_1"/>
    <property type="match status" value="1"/>
</dbReference>
<dbReference type="EMBL" id="NEDP02003849">
    <property type="protein sequence ID" value="OWF47608.1"/>
    <property type="molecule type" value="Genomic_DNA"/>
</dbReference>
<accession>A0A210QFV0</accession>
<dbReference type="InterPro" id="IPR036028">
    <property type="entry name" value="SH3-like_dom_sf"/>
</dbReference>
<comment type="caution">
    <text evidence="7">The sequence shown here is derived from an EMBL/GenBank/DDBJ whole genome shotgun (WGS) entry which is preliminary data.</text>
</comment>
<dbReference type="SUPFAM" id="SSF50044">
    <property type="entry name" value="SH3-domain"/>
    <property type="match status" value="1"/>
</dbReference>
<dbReference type="Proteomes" id="UP000242188">
    <property type="component" value="Unassembled WGS sequence"/>
</dbReference>
<dbReference type="OrthoDB" id="10255964at2759"/>
<dbReference type="CDD" id="cd09941">
    <property type="entry name" value="SH2_Grb2_like"/>
    <property type="match status" value="1"/>
</dbReference>
<feature type="domain" description="SH3" evidence="6">
    <location>
        <begin position="146"/>
        <end position="205"/>
    </location>
</feature>
<dbReference type="AlphaFoldDB" id="A0A210QFV0"/>
<dbReference type="Gene3D" id="2.30.30.40">
    <property type="entry name" value="SH3 Domains"/>
    <property type="match status" value="1"/>
</dbReference>
<evidence type="ECO:0000256" key="3">
    <source>
        <dbReference type="PROSITE-ProRule" id="PRU00191"/>
    </source>
</evidence>
<feature type="domain" description="SH2" evidence="5">
    <location>
        <begin position="46"/>
        <end position="138"/>
    </location>
</feature>
<dbReference type="PRINTS" id="PR00452">
    <property type="entry name" value="SH3DOMAIN"/>
</dbReference>
<reference evidence="7 8" key="1">
    <citation type="journal article" date="2017" name="Nat. Ecol. Evol.">
        <title>Scallop genome provides insights into evolution of bilaterian karyotype and development.</title>
        <authorList>
            <person name="Wang S."/>
            <person name="Zhang J."/>
            <person name="Jiao W."/>
            <person name="Li J."/>
            <person name="Xun X."/>
            <person name="Sun Y."/>
            <person name="Guo X."/>
            <person name="Huan P."/>
            <person name="Dong B."/>
            <person name="Zhang L."/>
            <person name="Hu X."/>
            <person name="Sun X."/>
            <person name="Wang J."/>
            <person name="Zhao C."/>
            <person name="Wang Y."/>
            <person name="Wang D."/>
            <person name="Huang X."/>
            <person name="Wang R."/>
            <person name="Lv J."/>
            <person name="Li Y."/>
            <person name="Zhang Z."/>
            <person name="Liu B."/>
            <person name="Lu W."/>
            <person name="Hui Y."/>
            <person name="Liang J."/>
            <person name="Zhou Z."/>
            <person name="Hou R."/>
            <person name="Li X."/>
            <person name="Liu Y."/>
            <person name="Li H."/>
            <person name="Ning X."/>
            <person name="Lin Y."/>
            <person name="Zhao L."/>
            <person name="Xing Q."/>
            <person name="Dou J."/>
            <person name="Li Y."/>
            <person name="Mao J."/>
            <person name="Guo H."/>
            <person name="Dou H."/>
            <person name="Li T."/>
            <person name="Mu C."/>
            <person name="Jiang W."/>
            <person name="Fu Q."/>
            <person name="Fu X."/>
            <person name="Miao Y."/>
            <person name="Liu J."/>
            <person name="Yu Q."/>
            <person name="Li R."/>
            <person name="Liao H."/>
            <person name="Li X."/>
            <person name="Kong Y."/>
            <person name="Jiang Z."/>
            <person name="Chourrout D."/>
            <person name="Li R."/>
            <person name="Bao Z."/>
        </authorList>
    </citation>
    <scope>NUCLEOTIDE SEQUENCE [LARGE SCALE GENOMIC DNA]</scope>
    <source>
        <strain evidence="7 8">PY_sf001</strain>
    </source>
</reference>
<evidence type="ECO:0000259" key="6">
    <source>
        <dbReference type="PROSITE" id="PS50002"/>
    </source>
</evidence>
<evidence type="ECO:0000256" key="1">
    <source>
        <dbReference type="ARBA" id="ARBA00022443"/>
    </source>
</evidence>
<dbReference type="SUPFAM" id="SSF55550">
    <property type="entry name" value="SH2 domain"/>
    <property type="match status" value="1"/>
</dbReference>
<name>A0A210QFV0_MIZYE</name>
<sequence>MLRRDCEHIVDKPSEDEWWKAVPYNNPSERTKFVPMNYIQMTPHKWYKGKISRKKAEEILLKDHYPDGNFLLRDSESSPGDFSLSIRFNKDVQHFKILRDGSGKFFLWVVKFPSITKLIDYHKQASVSRTETIILKEVQDDNVPAQTTQKVTCMYDFKPVDDDELPFSKGDQIEVVEKDIVDSWWKGKNLSTGKIGLFPINYVKK</sequence>
<keyword evidence="7" id="KW-0675">Receptor</keyword>
<evidence type="ECO:0000256" key="2">
    <source>
        <dbReference type="ARBA" id="ARBA00022999"/>
    </source>
</evidence>
<dbReference type="STRING" id="6573.A0A210QFV0"/>
<dbReference type="SMART" id="SM00252">
    <property type="entry name" value="SH2"/>
    <property type="match status" value="1"/>
</dbReference>
<dbReference type="Gene3D" id="3.30.505.10">
    <property type="entry name" value="SH2 domain"/>
    <property type="match status" value="1"/>
</dbReference>
<dbReference type="PANTHER" id="PTHR46037">
    <property type="entry name" value="PROTEIN ENHANCER OF SEVENLESS 2B"/>
    <property type="match status" value="1"/>
</dbReference>
<organism evidence="7 8">
    <name type="scientific">Mizuhopecten yessoensis</name>
    <name type="common">Japanese scallop</name>
    <name type="synonym">Patinopecten yessoensis</name>
    <dbReference type="NCBI Taxonomy" id="6573"/>
    <lineage>
        <taxon>Eukaryota</taxon>
        <taxon>Metazoa</taxon>
        <taxon>Spiralia</taxon>
        <taxon>Lophotrochozoa</taxon>
        <taxon>Mollusca</taxon>
        <taxon>Bivalvia</taxon>
        <taxon>Autobranchia</taxon>
        <taxon>Pteriomorphia</taxon>
        <taxon>Pectinida</taxon>
        <taxon>Pectinoidea</taxon>
        <taxon>Pectinidae</taxon>
        <taxon>Mizuhopecten</taxon>
    </lineage>
</organism>
<dbReference type="PROSITE" id="PS50002">
    <property type="entry name" value="SH3"/>
    <property type="match status" value="1"/>
</dbReference>
<dbReference type="InterPro" id="IPR000980">
    <property type="entry name" value="SH2"/>
</dbReference>
<keyword evidence="1 4" id="KW-0728">SH3 domain</keyword>
<protein>
    <submittedName>
        <fullName evidence="7">Growth factor receptor-bound protein 2</fullName>
    </submittedName>
</protein>
<dbReference type="Pfam" id="PF00017">
    <property type="entry name" value="SH2"/>
    <property type="match status" value="1"/>
</dbReference>
<keyword evidence="2 3" id="KW-0727">SH2 domain</keyword>
<proteinExistence type="predicted"/>
<gene>
    <name evidence="7" type="ORF">KP79_PYT05682</name>
</gene>
<evidence type="ECO:0000313" key="8">
    <source>
        <dbReference type="Proteomes" id="UP000242188"/>
    </source>
</evidence>
<keyword evidence="8" id="KW-1185">Reference proteome</keyword>
<dbReference type="InterPro" id="IPR036860">
    <property type="entry name" value="SH2_dom_sf"/>
</dbReference>
<dbReference type="PROSITE" id="PS50001">
    <property type="entry name" value="SH2"/>
    <property type="match status" value="1"/>
</dbReference>
<evidence type="ECO:0000313" key="7">
    <source>
        <dbReference type="EMBL" id="OWF47608.1"/>
    </source>
</evidence>
<dbReference type="PRINTS" id="PR00401">
    <property type="entry name" value="SH2DOMAIN"/>
</dbReference>